<evidence type="ECO:0000313" key="2">
    <source>
        <dbReference type="EMBL" id="GIX92756.1"/>
    </source>
</evidence>
<evidence type="ECO:0000313" key="3">
    <source>
        <dbReference type="Proteomes" id="UP001054945"/>
    </source>
</evidence>
<dbReference type="EMBL" id="BPLR01004155">
    <property type="protein sequence ID" value="GIX92756.1"/>
    <property type="molecule type" value="Genomic_DNA"/>
</dbReference>
<comment type="caution">
    <text evidence="2">The sequence shown here is derived from an EMBL/GenBank/DDBJ whole genome shotgun (WGS) entry which is preliminary data.</text>
</comment>
<feature type="region of interest" description="Disordered" evidence="1">
    <location>
        <begin position="37"/>
        <end position="59"/>
    </location>
</feature>
<protein>
    <submittedName>
        <fullName evidence="2">Uncharacterized protein</fullName>
    </submittedName>
</protein>
<evidence type="ECO:0000256" key="1">
    <source>
        <dbReference type="SAM" id="MobiDB-lite"/>
    </source>
</evidence>
<feature type="compositionally biased region" description="Polar residues" evidence="1">
    <location>
        <begin position="46"/>
        <end position="56"/>
    </location>
</feature>
<name>A0AAV4PAN4_CAEEX</name>
<gene>
    <name evidence="2" type="ORF">CEXT_239271</name>
</gene>
<dbReference type="Proteomes" id="UP001054945">
    <property type="component" value="Unassembled WGS sequence"/>
</dbReference>
<reference evidence="2 3" key="1">
    <citation type="submission" date="2021-06" db="EMBL/GenBank/DDBJ databases">
        <title>Caerostris extrusa draft genome.</title>
        <authorList>
            <person name="Kono N."/>
            <person name="Arakawa K."/>
        </authorList>
    </citation>
    <scope>NUCLEOTIDE SEQUENCE [LARGE SCALE GENOMIC DNA]</scope>
</reference>
<accession>A0AAV4PAN4</accession>
<keyword evidence="3" id="KW-1185">Reference proteome</keyword>
<dbReference type="AlphaFoldDB" id="A0AAV4PAN4"/>
<sequence length="161" mass="18043">MITSNHSPLLPAVIELQTIFPDQTTILGSKLFRRPNSSFTPEELQNRSSIESTPSDNPIGLPISDVTDSDEYINGFPSFSTIDSRVRAWIAVGCFCRSLILRPQILAESSAGTLRVTVRQAGFPLVREFRHDRSNFYCVISLVKLEFCSMCDSCLQHLMDI</sequence>
<proteinExistence type="predicted"/>
<organism evidence="2 3">
    <name type="scientific">Caerostris extrusa</name>
    <name type="common">Bark spider</name>
    <name type="synonym">Caerostris bankana</name>
    <dbReference type="NCBI Taxonomy" id="172846"/>
    <lineage>
        <taxon>Eukaryota</taxon>
        <taxon>Metazoa</taxon>
        <taxon>Ecdysozoa</taxon>
        <taxon>Arthropoda</taxon>
        <taxon>Chelicerata</taxon>
        <taxon>Arachnida</taxon>
        <taxon>Araneae</taxon>
        <taxon>Araneomorphae</taxon>
        <taxon>Entelegynae</taxon>
        <taxon>Araneoidea</taxon>
        <taxon>Araneidae</taxon>
        <taxon>Caerostris</taxon>
    </lineage>
</organism>